<comment type="catalytic activity">
    <reaction evidence="10">
        <text>a very-long-chain acyl-CoA + malonyl-CoA + H(+) = a very-long-chain 3-oxoacyl-CoA + CO2 + CoA</text>
        <dbReference type="Rhea" id="RHEA:32727"/>
        <dbReference type="ChEBI" id="CHEBI:15378"/>
        <dbReference type="ChEBI" id="CHEBI:16526"/>
        <dbReference type="ChEBI" id="CHEBI:57287"/>
        <dbReference type="ChEBI" id="CHEBI:57384"/>
        <dbReference type="ChEBI" id="CHEBI:90725"/>
        <dbReference type="ChEBI" id="CHEBI:90736"/>
        <dbReference type="EC" id="2.3.1.199"/>
    </reaction>
</comment>
<keyword evidence="5 10" id="KW-0276">Fatty acid metabolism</keyword>
<dbReference type="GO" id="GO:0009922">
    <property type="term" value="F:fatty acid elongase activity"/>
    <property type="evidence" value="ECO:0007669"/>
    <property type="project" value="UniProtKB-EC"/>
</dbReference>
<feature type="transmembrane region" description="Helical" evidence="10">
    <location>
        <begin position="146"/>
        <end position="164"/>
    </location>
</feature>
<comment type="caution">
    <text evidence="11">The sequence shown here is derived from an EMBL/GenBank/DDBJ whole genome shotgun (WGS) entry which is preliminary data.</text>
</comment>
<keyword evidence="9 10" id="KW-0275">Fatty acid biosynthesis</keyword>
<evidence type="ECO:0000313" key="11">
    <source>
        <dbReference type="EMBL" id="KAK7870539.1"/>
    </source>
</evidence>
<feature type="transmembrane region" description="Helical" evidence="10">
    <location>
        <begin position="34"/>
        <end position="55"/>
    </location>
</feature>
<evidence type="ECO:0000256" key="8">
    <source>
        <dbReference type="ARBA" id="ARBA00023136"/>
    </source>
</evidence>
<keyword evidence="4 10" id="KW-0812">Transmembrane</keyword>
<sequence length="271" mass="32033">METTWNALQHWYQLINYEWADPRAQPLPLVQRPFTILGLMAGYTLFVTRLGPWLMRDRRPYELKRTLIVYNALQILANLYIFQGFCQFWFTTYNWQCEPIDWSNSAGALEMLRLVNLYFWLKIADLLDTVFFVLRKKKKQITFLHVYHHSMMVLLSWVAIKFFPGGHATFLALINTLVHAIMYAYYLISAVYPHTIWWKKHVTQVQLFQHFIVGLHEAQLLVYRPCDYPLFPPVMLVPQAVLIIVLFLRFYRRAYGNAPAQAVANHKAKAS</sequence>
<keyword evidence="3 10" id="KW-0808">Transferase</keyword>
<evidence type="ECO:0000256" key="2">
    <source>
        <dbReference type="ARBA" id="ARBA00022516"/>
    </source>
</evidence>
<keyword evidence="12" id="KW-1185">Reference proteome</keyword>
<dbReference type="Pfam" id="PF01151">
    <property type="entry name" value="ELO"/>
    <property type="match status" value="1"/>
</dbReference>
<evidence type="ECO:0000256" key="3">
    <source>
        <dbReference type="ARBA" id="ARBA00022679"/>
    </source>
</evidence>
<evidence type="ECO:0000256" key="9">
    <source>
        <dbReference type="ARBA" id="ARBA00023160"/>
    </source>
</evidence>
<keyword evidence="2 10" id="KW-0444">Lipid biosynthesis</keyword>
<evidence type="ECO:0000313" key="12">
    <source>
        <dbReference type="Proteomes" id="UP001378592"/>
    </source>
</evidence>
<reference evidence="11 12" key="1">
    <citation type="submission" date="2024-03" db="EMBL/GenBank/DDBJ databases">
        <title>The genome assembly and annotation of the cricket Gryllus longicercus Weissman &amp; Gray.</title>
        <authorList>
            <person name="Szrajer S."/>
            <person name="Gray D."/>
            <person name="Ylla G."/>
        </authorList>
    </citation>
    <scope>NUCLEOTIDE SEQUENCE [LARGE SCALE GENOMIC DNA]</scope>
    <source>
        <strain evidence="11">DAG 2021-001</strain>
        <tissue evidence="11">Whole body minus gut</tissue>
    </source>
</reference>
<gene>
    <name evidence="11" type="ORF">R5R35_002938</name>
</gene>
<proteinExistence type="inferred from homology"/>
<dbReference type="EMBL" id="JAZDUA010000056">
    <property type="protein sequence ID" value="KAK7870539.1"/>
    <property type="molecule type" value="Genomic_DNA"/>
</dbReference>
<comment type="similarity">
    <text evidence="10">Belongs to the ELO family.</text>
</comment>
<dbReference type="GO" id="GO:0034625">
    <property type="term" value="P:fatty acid elongation, monounsaturated fatty acid"/>
    <property type="evidence" value="ECO:0007669"/>
    <property type="project" value="TreeGrafter"/>
</dbReference>
<evidence type="ECO:0000256" key="7">
    <source>
        <dbReference type="ARBA" id="ARBA00023098"/>
    </source>
</evidence>
<evidence type="ECO:0000256" key="5">
    <source>
        <dbReference type="ARBA" id="ARBA00022832"/>
    </source>
</evidence>
<feature type="transmembrane region" description="Helical" evidence="10">
    <location>
        <begin position="230"/>
        <end position="251"/>
    </location>
</feature>
<evidence type="ECO:0000256" key="10">
    <source>
        <dbReference type="RuleBase" id="RU361115"/>
    </source>
</evidence>
<dbReference type="InterPro" id="IPR002076">
    <property type="entry name" value="ELO_fam"/>
</dbReference>
<name>A0AAN9ZDJ7_9ORTH</name>
<dbReference type="GO" id="GO:0019367">
    <property type="term" value="P:fatty acid elongation, saturated fatty acid"/>
    <property type="evidence" value="ECO:0007669"/>
    <property type="project" value="TreeGrafter"/>
</dbReference>
<evidence type="ECO:0000256" key="4">
    <source>
        <dbReference type="ARBA" id="ARBA00022692"/>
    </source>
</evidence>
<keyword evidence="8 10" id="KW-0472">Membrane</keyword>
<comment type="subcellular location">
    <subcellularLocation>
        <location evidence="1">Membrane</location>
        <topology evidence="1">Multi-pass membrane protein</topology>
    </subcellularLocation>
</comment>
<dbReference type="PROSITE" id="PS01188">
    <property type="entry name" value="ELO"/>
    <property type="match status" value="1"/>
</dbReference>
<protein>
    <recommendedName>
        <fullName evidence="10">Elongation of very long chain fatty acids protein</fullName>
        <ecNumber evidence="10">2.3.1.199</ecNumber>
    </recommendedName>
    <alternativeName>
        <fullName evidence="10">Very-long-chain 3-oxoacyl-CoA synthase</fullName>
    </alternativeName>
</protein>
<dbReference type="Proteomes" id="UP001378592">
    <property type="component" value="Unassembled WGS sequence"/>
</dbReference>
<dbReference type="PANTHER" id="PTHR11157">
    <property type="entry name" value="FATTY ACID ACYL TRANSFERASE-RELATED"/>
    <property type="match status" value="1"/>
</dbReference>
<accession>A0AAN9ZDJ7</accession>
<dbReference type="EC" id="2.3.1.199" evidence="10"/>
<dbReference type="GO" id="GO:0042761">
    <property type="term" value="P:very long-chain fatty acid biosynthetic process"/>
    <property type="evidence" value="ECO:0007669"/>
    <property type="project" value="TreeGrafter"/>
</dbReference>
<organism evidence="11 12">
    <name type="scientific">Gryllus longicercus</name>
    <dbReference type="NCBI Taxonomy" id="2509291"/>
    <lineage>
        <taxon>Eukaryota</taxon>
        <taxon>Metazoa</taxon>
        <taxon>Ecdysozoa</taxon>
        <taxon>Arthropoda</taxon>
        <taxon>Hexapoda</taxon>
        <taxon>Insecta</taxon>
        <taxon>Pterygota</taxon>
        <taxon>Neoptera</taxon>
        <taxon>Polyneoptera</taxon>
        <taxon>Orthoptera</taxon>
        <taxon>Ensifera</taxon>
        <taxon>Gryllidea</taxon>
        <taxon>Grylloidea</taxon>
        <taxon>Gryllidae</taxon>
        <taxon>Gryllinae</taxon>
        <taxon>Gryllus</taxon>
    </lineage>
</organism>
<keyword evidence="6 10" id="KW-1133">Transmembrane helix</keyword>
<evidence type="ECO:0000256" key="1">
    <source>
        <dbReference type="ARBA" id="ARBA00004141"/>
    </source>
</evidence>
<dbReference type="GO" id="GO:0005789">
    <property type="term" value="C:endoplasmic reticulum membrane"/>
    <property type="evidence" value="ECO:0007669"/>
    <property type="project" value="TreeGrafter"/>
</dbReference>
<dbReference type="PANTHER" id="PTHR11157:SF69">
    <property type="entry name" value="ELONGATION OF VERY LONG CHAIN FATTY ACIDS PROTEIN 7"/>
    <property type="match status" value="1"/>
</dbReference>
<dbReference type="InterPro" id="IPR030457">
    <property type="entry name" value="ELO_CS"/>
</dbReference>
<keyword evidence="7 10" id="KW-0443">Lipid metabolism</keyword>
<evidence type="ECO:0000256" key="6">
    <source>
        <dbReference type="ARBA" id="ARBA00022989"/>
    </source>
</evidence>
<feature type="transmembrane region" description="Helical" evidence="10">
    <location>
        <begin position="170"/>
        <end position="193"/>
    </location>
</feature>
<dbReference type="GO" id="GO:0030148">
    <property type="term" value="P:sphingolipid biosynthetic process"/>
    <property type="evidence" value="ECO:0007669"/>
    <property type="project" value="TreeGrafter"/>
</dbReference>
<dbReference type="GO" id="GO:0034626">
    <property type="term" value="P:fatty acid elongation, polyunsaturated fatty acid"/>
    <property type="evidence" value="ECO:0007669"/>
    <property type="project" value="TreeGrafter"/>
</dbReference>
<dbReference type="AlphaFoldDB" id="A0AAN9ZDJ7"/>
<feature type="transmembrane region" description="Helical" evidence="10">
    <location>
        <begin position="67"/>
        <end position="90"/>
    </location>
</feature>